<dbReference type="GO" id="GO:0005886">
    <property type="term" value="C:plasma membrane"/>
    <property type="evidence" value="ECO:0007669"/>
    <property type="project" value="TreeGrafter"/>
</dbReference>
<keyword evidence="5" id="KW-1185">Reference proteome</keyword>
<dbReference type="PROSITE" id="PS50009">
    <property type="entry name" value="RASGEF_CAT"/>
    <property type="match status" value="1"/>
</dbReference>
<dbReference type="GO" id="GO:0007265">
    <property type="term" value="P:Ras protein signal transduction"/>
    <property type="evidence" value="ECO:0007669"/>
    <property type="project" value="TreeGrafter"/>
</dbReference>
<organism evidence="4 5">
    <name type="scientific">Blyttiomyces helicus</name>
    <dbReference type="NCBI Taxonomy" id="388810"/>
    <lineage>
        <taxon>Eukaryota</taxon>
        <taxon>Fungi</taxon>
        <taxon>Fungi incertae sedis</taxon>
        <taxon>Chytridiomycota</taxon>
        <taxon>Chytridiomycota incertae sedis</taxon>
        <taxon>Chytridiomycetes</taxon>
        <taxon>Chytridiomycetes incertae sedis</taxon>
        <taxon>Blyttiomyces</taxon>
    </lineage>
</organism>
<dbReference type="SMART" id="SM00147">
    <property type="entry name" value="RasGEF"/>
    <property type="match status" value="1"/>
</dbReference>
<evidence type="ECO:0000313" key="4">
    <source>
        <dbReference type="EMBL" id="RKO89150.1"/>
    </source>
</evidence>
<dbReference type="EMBL" id="KZ996259">
    <property type="protein sequence ID" value="RKO89150.1"/>
    <property type="molecule type" value="Genomic_DNA"/>
</dbReference>
<feature type="domain" description="Ras-GEF" evidence="3">
    <location>
        <begin position="1"/>
        <end position="212"/>
    </location>
</feature>
<dbReference type="AlphaFoldDB" id="A0A4P9WDW1"/>
<reference evidence="5" key="1">
    <citation type="journal article" date="2018" name="Nat. Microbiol.">
        <title>Leveraging single-cell genomics to expand the fungal tree of life.</title>
        <authorList>
            <person name="Ahrendt S.R."/>
            <person name="Quandt C.A."/>
            <person name="Ciobanu D."/>
            <person name="Clum A."/>
            <person name="Salamov A."/>
            <person name="Andreopoulos B."/>
            <person name="Cheng J.F."/>
            <person name="Woyke T."/>
            <person name="Pelin A."/>
            <person name="Henrissat B."/>
            <person name="Reynolds N.K."/>
            <person name="Benny G.L."/>
            <person name="Smith M.E."/>
            <person name="James T.Y."/>
            <person name="Grigoriev I.V."/>
        </authorList>
    </citation>
    <scope>NUCLEOTIDE SEQUENCE [LARGE SCALE GENOMIC DNA]</scope>
</reference>
<gene>
    <name evidence="4" type="ORF">BDK51DRAFT_33213</name>
</gene>
<dbReference type="InterPro" id="IPR023578">
    <property type="entry name" value="Ras_GEF_dom_sf"/>
</dbReference>
<dbReference type="PANTHER" id="PTHR23113">
    <property type="entry name" value="GUANINE NUCLEOTIDE EXCHANGE FACTOR"/>
    <property type="match status" value="1"/>
</dbReference>
<keyword evidence="1 2" id="KW-0344">Guanine-nucleotide releasing factor</keyword>
<dbReference type="InterPro" id="IPR036964">
    <property type="entry name" value="RASGEF_cat_dom_sf"/>
</dbReference>
<dbReference type="Proteomes" id="UP000269721">
    <property type="component" value="Unassembled WGS sequence"/>
</dbReference>
<dbReference type="InterPro" id="IPR008937">
    <property type="entry name" value="Ras-like_GEF"/>
</dbReference>
<proteinExistence type="predicted"/>
<sequence length="213" mass="24594">MREFLDLAWMKPDKELRAPNLMRMTRWSNHIVHWIVSEIVSVKDNLKARAAAFERIIMLGQALEKLNNFNGVKEVLAALQSSSVYRLKKMKEAVGSKYHRIYDDLMKLTSSELNYKNLRAKVHSAQPPLIPFPGVYQGDLVFLDTCSKNQLEGGLVNFQKLYKTSTYLLELQNCQETPYALEPVVEIQDYVRNYSTLDDDQAYNQSLACEPRN</sequence>
<name>A0A4P9WDW1_9FUNG</name>
<protein>
    <submittedName>
        <fullName evidence="4">Ras guanine nucleotide exchange factor domain-containing protein</fullName>
    </submittedName>
</protein>
<dbReference type="Pfam" id="PF00617">
    <property type="entry name" value="RasGEF"/>
    <property type="match status" value="1"/>
</dbReference>
<dbReference type="SUPFAM" id="SSF48366">
    <property type="entry name" value="Ras GEF"/>
    <property type="match status" value="1"/>
</dbReference>
<evidence type="ECO:0000256" key="1">
    <source>
        <dbReference type="ARBA" id="ARBA00022658"/>
    </source>
</evidence>
<dbReference type="PANTHER" id="PTHR23113:SF363">
    <property type="entry name" value="PROTEIN SON OF SEVENLESS"/>
    <property type="match status" value="1"/>
</dbReference>
<dbReference type="Gene3D" id="1.10.840.10">
    <property type="entry name" value="Ras guanine-nucleotide exchange factors catalytic domain"/>
    <property type="match status" value="1"/>
</dbReference>
<evidence type="ECO:0000313" key="5">
    <source>
        <dbReference type="Proteomes" id="UP000269721"/>
    </source>
</evidence>
<dbReference type="InterPro" id="IPR001895">
    <property type="entry name" value="RASGEF_cat_dom"/>
</dbReference>
<evidence type="ECO:0000256" key="2">
    <source>
        <dbReference type="PROSITE-ProRule" id="PRU00168"/>
    </source>
</evidence>
<dbReference type="GO" id="GO:0005085">
    <property type="term" value="F:guanyl-nucleotide exchange factor activity"/>
    <property type="evidence" value="ECO:0007669"/>
    <property type="project" value="UniProtKB-KW"/>
</dbReference>
<dbReference type="OrthoDB" id="546434at2759"/>
<accession>A0A4P9WDW1</accession>
<evidence type="ECO:0000259" key="3">
    <source>
        <dbReference type="PROSITE" id="PS50009"/>
    </source>
</evidence>